<dbReference type="Proteomes" id="UP000265354">
    <property type="component" value="Unassembled WGS sequence"/>
</dbReference>
<name>A0A388SUE0_9ACTN</name>
<evidence type="ECO:0000313" key="2">
    <source>
        <dbReference type="EMBL" id="GBP99430.1"/>
    </source>
</evidence>
<keyword evidence="2" id="KW-0378">Hydrolase</keyword>
<organism evidence="2 3">
    <name type="scientific">Streptomyces spongiicola</name>
    <dbReference type="NCBI Taxonomy" id="1690221"/>
    <lineage>
        <taxon>Bacteria</taxon>
        <taxon>Bacillati</taxon>
        <taxon>Actinomycetota</taxon>
        <taxon>Actinomycetes</taxon>
        <taxon>Kitasatosporales</taxon>
        <taxon>Streptomycetaceae</taxon>
        <taxon>Streptomyces</taxon>
    </lineage>
</organism>
<feature type="domain" description="AB hydrolase-1" evidence="1">
    <location>
        <begin position="27"/>
        <end position="271"/>
    </location>
</feature>
<dbReference type="InterPro" id="IPR029058">
    <property type="entry name" value="AB_hydrolase_fold"/>
</dbReference>
<dbReference type="Pfam" id="PF00561">
    <property type="entry name" value="Abhydrolase_1"/>
    <property type="match status" value="1"/>
</dbReference>
<dbReference type="PANTHER" id="PTHR42977:SF1">
    <property type="entry name" value="BLR6576 PROTEIN"/>
    <property type="match status" value="1"/>
</dbReference>
<dbReference type="AlphaFoldDB" id="A0A388SUE0"/>
<dbReference type="RefSeq" id="WP_116426880.1">
    <property type="nucleotide sequence ID" value="NZ_BGZL01000002.1"/>
</dbReference>
<protein>
    <submittedName>
        <fullName evidence="2">Alpha/beta hydrolase</fullName>
    </submittedName>
</protein>
<proteinExistence type="predicted"/>
<dbReference type="PRINTS" id="PR00111">
    <property type="entry name" value="ABHYDROLASE"/>
</dbReference>
<evidence type="ECO:0000259" key="1">
    <source>
        <dbReference type="Pfam" id="PF00561"/>
    </source>
</evidence>
<evidence type="ECO:0000313" key="3">
    <source>
        <dbReference type="Proteomes" id="UP000265354"/>
    </source>
</evidence>
<accession>A0A388SUE0</accession>
<comment type="caution">
    <text evidence="2">The sequence shown here is derived from an EMBL/GenBank/DDBJ whole genome shotgun (WGS) entry which is preliminary data.</text>
</comment>
<dbReference type="PRINTS" id="PR00412">
    <property type="entry name" value="EPOXHYDRLASE"/>
</dbReference>
<dbReference type="InterPro" id="IPR051340">
    <property type="entry name" value="Haloalkane_dehalogenase"/>
</dbReference>
<dbReference type="InterPro" id="IPR000073">
    <property type="entry name" value="AB_hydrolase_1"/>
</dbReference>
<dbReference type="SUPFAM" id="SSF53474">
    <property type="entry name" value="alpha/beta-Hydrolases"/>
    <property type="match status" value="1"/>
</dbReference>
<reference evidence="2 3" key="1">
    <citation type="submission" date="2018-07" db="EMBL/GenBank/DDBJ databases">
        <title>Whole Genome Shotgun Sequence of Streptomyces spongiicola strain 531S.</title>
        <authorList>
            <person name="Dohra H."/>
            <person name="Kodani S."/>
        </authorList>
    </citation>
    <scope>NUCLEOTIDE SEQUENCE [LARGE SCALE GENOMIC DNA]</scope>
    <source>
        <strain evidence="2 3">531S</strain>
    </source>
</reference>
<gene>
    <name evidence="2" type="ORF">SSP531S_08250</name>
</gene>
<dbReference type="EMBL" id="BGZL01000002">
    <property type="protein sequence ID" value="GBP99430.1"/>
    <property type="molecule type" value="Genomic_DNA"/>
</dbReference>
<sequence>MPSVHHRTATVGGHRIFYREAGPADAPAIVLLHGYPTSSFMFRGLIPLLADDYRVIAPDHLGFGHSDAPLAREFDYTFDALAELTSELLDQLGLDRYALYVQDYGAPIGWRLALRHPERISALVTQNGNGYEDGFVESFWADVWAYGANPGPGTEAAVRTALGLDAIRRQYVHGVPDPSLVSPDTWQHDFSLVSREGNDEVQLALFRDYRNNRPLYPPLHDFLRTSGVPVLAVWGRNDEIFGPAGALAFTRDAVDAEVHLVDGGHFLLESHLDVVAGYLRGFLGRVWG</sequence>
<dbReference type="InterPro" id="IPR000639">
    <property type="entry name" value="Epox_hydrolase-like"/>
</dbReference>
<dbReference type="PANTHER" id="PTHR42977">
    <property type="entry name" value="HYDROLASE-RELATED"/>
    <property type="match status" value="1"/>
</dbReference>
<dbReference type="GO" id="GO:0004301">
    <property type="term" value="F:epoxide hydrolase activity"/>
    <property type="evidence" value="ECO:0007669"/>
    <property type="project" value="TreeGrafter"/>
</dbReference>
<dbReference type="Gene3D" id="3.40.50.1820">
    <property type="entry name" value="alpha/beta hydrolase"/>
    <property type="match status" value="1"/>
</dbReference>